<reference evidence="2" key="1">
    <citation type="journal article" date="2014" name="Proc. Natl. Acad. Sci. U.S.A.">
        <title>Extensive sampling of basidiomycete genomes demonstrates inadequacy of the white-rot/brown-rot paradigm for wood decay fungi.</title>
        <authorList>
            <person name="Riley R."/>
            <person name="Salamov A.A."/>
            <person name="Brown D.W."/>
            <person name="Nagy L.G."/>
            <person name="Floudas D."/>
            <person name="Held B.W."/>
            <person name="Levasseur A."/>
            <person name="Lombard V."/>
            <person name="Morin E."/>
            <person name="Otillar R."/>
            <person name="Lindquist E.A."/>
            <person name="Sun H."/>
            <person name="LaButti K.M."/>
            <person name="Schmutz J."/>
            <person name="Jabbour D."/>
            <person name="Luo H."/>
            <person name="Baker S.E."/>
            <person name="Pisabarro A.G."/>
            <person name="Walton J.D."/>
            <person name="Blanchette R.A."/>
            <person name="Henrissat B."/>
            <person name="Martin F."/>
            <person name="Cullen D."/>
            <person name="Hibbett D.S."/>
            <person name="Grigoriev I.V."/>
        </authorList>
    </citation>
    <scope>NUCLEOTIDE SEQUENCE [LARGE SCALE GENOMIC DNA]</scope>
    <source>
        <strain evidence="2">CBS 339.88</strain>
    </source>
</reference>
<name>A0A067SVF7_GALM3</name>
<evidence type="ECO:0000313" key="1">
    <source>
        <dbReference type="EMBL" id="KDR74866.1"/>
    </source>
</evidence>
<dbReference type="EMBL" id="KL142382">
    <property type="protein sequence ID" value="KDR74866.1"/>
    <property type="molecule type" value="Genomic_DNA"/>
</dbReference>
<dbReference type="HOGENOM" id="CLU_1349009_0_0_1"/>
<evidence type="ECO:0000313" key="2">
    <source>
        <dbReference type="Proteomes" id="UP000027222"/>
    </source>
</evidence>
<dbReference type="AlphaFoldDB" id="A0A067SVF7"/>
<organism evidence="1 2">
    <name type="scientific">Galerina marginata (strain CBS 339.88)</name>
    <dbReference type="NCBI Taxonomy" id="685588"/>
    <lineage>
        <taxon>Eukaryota</taxon>
        <taxon>Fungi</taxon>
        <taxon>Dikarya</taxon>
        <taxon>Basidiomycota</taxon>
        <taxon>Agaricomycotina</taxon>
        <taxon>Agaricomycetes</taxon>
        <taxon>Agaricomycetidae</taxon>
        <taxon>Agaricales</taxon>
        <taxon>Agaricineae</taxon>
        <taxon>Strophariaceae</taxon>
        <taxon>Galerina</taxon>
    </lineage>
</organism>
<keyword evidence="2" id="KW-1185">Reference proteome</keyword>
<dbReference type="Proteomes" id="UP000027222">
    <property type="component" value="Unassembled WGS sequence"/>
</dbReference>
<sequence>MTVHKWLDVDDAMGDVGISEQDVQVALSLTQSLSHSNPNPILWLLLLVNSAHATSQRRASPSNNENKLVVSPTSPMFAEPNLSISGPELTLPLAELVPKRGDSFGKHVLRRRRGLERPKGCPCGVQCWCGIVKTAQEEVHRWAKSVLHRGLSLLILGVQISYSFRENDGGKATSGSSTSISMRCCWPVDARRWLFWLTGLKVI</sequence>
<accession>A0A067SVF7</accession>
<gene>
    <name evidence="1" type="ORF">GALMADRAFT_565706</name>
</gene>
<proteinExistence type="predicted"/>
<protein>
    <submittedName>
        <fullName evidence="1">Uncharacterized protein</fullName>
    </submittedName>
</protein>